<name>A0ABU6V950_9FABA</name>
<reference evidence="1 2" key="1">
    <citation type="journal article" date="2023" name="Plants (Basel)">
        <title>Bridging the Gap: Combining Genomics and Transcriptomics Approaches to Understand Stylosanthes scabra, an Orphan Legume from the Brazilian Caatinga.</title>
        <authorList>
            <person name="Ferreira-Neto J.R.C."/>
            <person name="da Silva M.D."/>
            <person name="Binneck E."/>
            <person name="de Melo N.F."/>
            <person name="da Silva R.H."/>
            <person name="de Melo A.L.T.M."/>
            <person name="Pandolfi V."/>
            <person name="Bustamante F.O."/>
            <person name="Brasileiro-Vidal A.C."/>
            <person name="Benko-Iseppon A.M."/>
        </authorList>
    </citation>
    <scope>NUCLEOTIDE SEQUENCE [LARGE SCALE GENOMIC DNA]</scope>
    <source>
        <tissue evidence="1">Leaves</tissue>
    </source>
</reference>
<sequence>MDNIGSSGASSHRRHGDCLMEVAEVDKGSSCNSSSSANDATPGNHSQSVRVFDLLEENERSIKIIVVFNGEKAVGNDEGLMAPPNDVNLPNRSPSLILNVQFSPYNLLLVGYPDDMSVAMPSVHLCCQGGMDFPFQILRIRLMKLSWKSKCVLRLVTSARAAWVVLARAILARAMLVVYGTRERRSSLPQYAIVELMRYYSNPPPIATQIADHNKRNINTNPKPICQILNTID</sequence>
<evidence type="ECO:0000313" key="1">
    <source>
        <dbReference type="EMBL" id="MED6168701.1"/>
    </source>
</evidence>
<dbReference type="Proteomes" id="UP001341840">
    <property type="component" value="Unassembled WGS sequence"/>
</dbReference>
<comment type="caution">
    <text evidence="1">The sequence shown here is derived from an EMBL/GenBank/DDBJ whole genome shotgun (WGS) entry which is preliminary data.</text>
</comment>
<gene>
    <name evidence="1" type="ORF">PIB30_013891</name>
</gene>
<protein>
    <submittedName>
        <fullName evidence="1">Uncharacterized protein</fullName>
    </submittedName>
</protein>
<evidence type="ECO:0000313" key="2">
    <source>
        <dbReference type="Proteomes" id="UP001341840"/>
    </source>
</evidence>
<accession>A0ABU6V950</accession>
<dbReference type="EMBL" id="JASCZI010151071">
    <property type="protein sequence ID" value="MED6168701.1"/>
    <property type="molecule type" value="Genomic_DNA"/>
</dbReference>
<organism evidence="1 2">
    <name type="scientific">Stylosanthes scabra</name>
    <dbReference type="NCBI Taxonomy" id="79078"/>
    <lineage>
        <taxon>Eukaryota</taxon>
        <taxon>Viridiplantae</taxon>
        <taxon>Streptophyta</taxon>
        <taxon>Embryophyta</taxon>
        <taxon>Tracheophyta</taxon>
        <taxon>Spermatophyta</taxon>
        <taxon>Magnoliopsida</taxon>
        <taxon>eudicotyledons</taxon>
        <taxon>Gunneridae</taxon>
        <taxon>Pentapetalae</taxon>
        <taxon>rosids</taxon>
        <taxon>fabids</taxon>
        <taxon>Fabales</taxon>
        <taxon>Fabaceae</taxon>
        <taxon>Papilionoideae</taxon>
        <taxon>50 kb inversion clade</taxon>
        <taxon>dalbergioids sensu lato</taxon>
        <taxon>Dalbergieae</taxon>
        <taxon>Pterocarpus clade</taxon>
        <taxon>Stylosanthes</taxon>
    </lineage>
</organism>
<proteinExistence type="predicted"/>
<keyword evidence="2" id="KW-1185">Reference proteome</keyword>